<sequence>MKTLWRTMAWDWRLLARSRIGVAALALAALFIALAAWNGARFATQWQAQARAAVAAAEESRTRMLTDIARGEGWAALPFSAESPIVLPPAPLADLASGRADLDPRTTTAFTFRRQHELFRHYEIDSPLALAQGRFDLAFVLQTLLPLLVIVLGYGVLAEERERGLDRVLAVQQVPPRHLLAGRLLARALLLLAPLLAVFAWLWLAGDATTGHDQRTLRLAWALALTLGYFAFWWGLVAWIGTWHLREGQTLLALLAAWVLLVLALPALVGLVSRELHPPPSRFELIATARAHEIDGIKRGAALLGEYAHDHPELDPEAGGNLPAWATTLFLTTRLVDGAVAPVVQRFDGALAAQQQTVARWQFATPALMLQRGLVAAAGTDERRRGAFIGQARTHLVDFRERTGRMMLGGELLDAEALDALPTFAFAEPGDDVAWRAVRAPLGVLWTLALLLLALALRRAGSGPAA</sequence>
<reference evidence="2 3" key="1">
    <citation type="submission" date="2023-04" db="EMBL/GenBank/DDBJ databases">
        <title>Luteimonas sp. M1R5S18.</title>
        <authorList>
            <person name="Sun J.-Q."/>
        </authorList>
    </citation>
    <scope>NUCLEOTIDE SEQUENCE [LARGE SCALE GENOMIC DNA]</scope>
    <source>
        <strain evidence="2 3">M1R5S18</strain>
    </source>
</reference>
<dbReference type="PANTHER" id="PTHR43471:SF1">
    <property type="entry name" value="ABC TRANSPORTER PERMEASE PROTEIN NOSY-RELATED"/>
    <property type="match status" value="1"/>
</dbReference>
<evidence type="ECO:0000313" key="3">
    <source>
        <dbReference type="Proteomes" id="UP001156831"/>
    </source>
</evidence>
<keyword evidence="1" id="KW-0812">Transmembrane</keyword>
<comment type="caution">
    <text evidence="2">The sequence shown here is derived from an EMBL/GenBank/DDBJ whole genome shotgun (WGS) entry which is preliminary data.</text>
</comment>
<protein>
    <submittedName>
        <fullName evidence="2">DUF3526 domain-containing protein</fullName>
    </submittedName>
</protein>
<feature type="transmembrane region" description="Helical" evidence="1">
    <location>
        <begin position="184"/>
        <end position="204"/>
    </location>
</feature>
<keyword evidence="1" id="KW-0472">Membrane</keyword>
<dbReference type="PANTHER" id="PTHR43471">
    <property type="entry name" value="ABC TRANSPORTER PERMEASE"/>
    <property type="match status" value="1"/>
</dbReference>
<feature type="transmembrane region" description="Helical" evidence="1">
    <location>
        <begin position="438"/>
        <end position="457"/>
    </location>
</feature>
<keyword evidence="1" id="KW-1133">Transmembrane helix</keyword>
<keyword evidence="3" id="KW-1185">Reference proteome</keyword>
<evidence type="ECO:0000256" key="1">
    <source>
        <dbReference type="SAM" id="Phobius"/>
    </source>
</evidence>
<feature type="transmembrane region" description="Helical" evidence="1">
    <location>
        <begin position="219"/>
        <end position="239"/>
    </location>
</feature>
<dbReference type="EMBL" id="JARXRN010000025">
    <property type="protein sequence ID" value="MDH5831126.1"/>
    <property type="molecule type" value="Genomic_DNA"/>
</dbReference>
<name>A0ABT6JM99_9GAMM</name>
<gene>
    <name evidence="2" type="ORF">QFW80_11420</name>
</gene>
<feature type="transmembrane region" description="Helical" evidence="1">
    <location>
        <begin position="251"/>
        <end position="272"/>
    </location>
</feature>
<feature type="transmembrane region" description="Helical" evidence="1">
    <location>
        <begin position="137"/>
        <end position="157"/>
    </location>
</feature>
<dbReference type="InterPro" id="IPR021913">
    <property type="entry name" value="DUF3526"/>
</dbReference>
<proteinExistence type="predicted"/>
<dbReference type="Pfam" id="PF12040">
    <property type="entry name" value="DUF3526"/>
    <property type="match status" value="1"/>
</dbReference>
<accession>A0ABT6JM99</accession>
<dbReference type="Pfam" id="PF12679">
    <property type="entry name" value="ABC2_membrane_2"/>
    <property type="match status" value="1"/>
</dbReference>
<evidence type="ECO:0000313" key="2">
    <source>
        <dbReference type="EMBL" id="MDH5831126.1"/>
    </source>
</evidence>
<dbReference type="RefSeq" id="WP_280602085.1">
    <property type="nucleotide sequence ID" value="NZ_JARXRN010000025.1"/>
</dbReference>
<dbReference type="Proteomes" id="UP001156831">
    <property type="component" value="Unassembled WGS sequence"/>
</dbReference>
<organism evidence="2 3">
    <name type="scientific">Luteimonas rhizosphaericola</name>
    <dbReference type="NCBI Taxonomy" id="3042024"/>
    <lineage>
        <taxon>Bacteria</taxon>
        <taxon>Pseudomonadati</taxon>
        <taxon>Pseudomonadota</taxon>
        <taxon>Gammaproteobacteria</taxon>
        <taxon>Lysobacterales</taxon>
        <taxon>Lysobacteraceae</taxon>
        <taxon>Luteimonas</taxon>
    </lineage>
</organism>